<organism evidence="1 2">
    <name type="scientific">Marilutibacter spongiae</name>
    <dbReference type="NCBI Taxonomy" id="2025720"/>
    <lineage>
        <taxon>Bacteria</taxon>
        <taxon>Pseudomonadati</taxon>
        <taxon>Pseudomonadota</taxon>
        <taxon>Gammaproteobacteria</taxon>
        <taxon>Lysobacterales</taxon>
        <taxon>Lysobacteraceae</taxon>
        <taxon>Marilutibacter</taxon>
    </lineage>
</organism>
<name>A0A7W3TM27_9GAMM</name>
<accession>A0A7W3TM27</accession>
<protein>
    <submittedName>
        <fullName evidence="1">Uncharacterized protein</fullName>
    </submittedName>
</protein>
<dbReference type="EMBL" id="JACHTF010000009">
    <property type="protein sequence ID" value="MBB1060832.1"/>
    <property type="molecule type" value="Genomic_DNA"/>
</dbReference>
<gene>
    <name evidence="1" type="ORF">H4F98_09625</name>
</gene>
<dbReference type="Proteomes" id="UP000523196">
    <property type="component" value="Unassembled WGS sequence"/>
</dbReference>
<evidence type="ECO:0000313" key="2">
    <source>
        <dbReference type="Proteomes" id="UP000523196"/>
    </source>
</evidence>
<dbReference type="RefSeq" id="WP_182687145.1">
    <property type="nucleotide sequence ID" value="NZ_JACHTF010000009.1"/>
</dbReference>
<evidence type="ECO:0000313" key="1">
    <source>
        <dbReference type="EMBL" id="MBB1060832.1"/>
    </source>
</evidence>
<dbReference type="AlphaFoldDB" id="A0A7W3TM27"/>
<reference evidence="1 2" key="1">
    <citation type="submission" date="2020-08" db="EMBL/GenBank/DDBJ databases">
        <authorList>
            <person name="Xu S."/>
            <person name="Li A."/>
        </authorList>
    </citation>
    <scope>NUCLEOTIDE SEQUENCE [LARGE SCALE GENOMIC DNA]</scope>
    <source>
        <strain evidence="1 2">119BY6-57</strain>
    </source>
</reference>
<proteinExistence type="predicted"/>
<sequence length="149" mass="15831">MNDPAGGRPFCVAAAPWVLATLAACTHTPTPLMRDPIHLPAKAEPPFQTLDEADPRYRSMPAAPPGMALLHMRLARQFPDLLSNRVALALVSDAPILAADAPYQRLVVELLDTGAVTATGPCRQTLHVWLDPSGALAAAYPAPGRCPRP</sequence>
<comment type="caution">
    <text evidence="1">The sequence shown here is derived from an EMBL/GenBank/DDBJ whole genome shotgun (WGS) entry which is preliminary data.</text>
</comment>
<keyword evidence="2" id="KW-1185">Reference proteome</keyword>